<feature type="compositionally biased region" description="Acidic residues" evidence="1">
    <location>
        <begin position="26"/>
        <end position="38"/>
    </location>
</feature>
<protein>
    <submittedName>
        <fullName evidence="2">Uncharacterized protein</fullName>
    </submittedName>
</protein>
<feature type="compositionally biased region" description="Low complexity" evidence="1">
    <location>
        <begin position="305"/>
        <end position="326"/>
    </location>
</feature>
<sequence>MDKLQPYVLTRRYILREYVAEKLEESEEEIEHEMEEPVTEQTHKEPETGASAIVDPMEETVKTILDRQVKLQERREEILSQSGLKEYLQNQNRKRDREESRERERELMRRGGSAVHSPPSSRRSPARLSSVEDNAIGSFQREVFFELLEAICDCSARRTFIVTSPKRAFLLYQKVAEFLEESEVEQRETSYFVFSDLTCDAKDAALSAIFASEQLRNSTNWRQFLRKLRDASEDIFRVGMDRLNEETFTLVSTMLEKEDILGELELAPVIPRTTSLKATVEDENISPVEENSSSRILPSPSTLRSPEIPSQSPAISPSAADITPSPFKWKKRKHDEESDSEFKSSEEGSHSTSSTSTTDEVNELPRYFIVDSSALTRLLDVCTRCKGPLKELNYSVMGSALRVEGECPNCGPHQWSSSPKTKKFYDVNLDLATATFLTGMNIASLHRVGKCMGLGLPHRSTFYRIQESFVYDAVDTAYEDQQQELVEELTQREKID</sequence>
<name>A0A7R8WP14_9CRUS</name>
<dbReference type="AlphaFoldDB" id="A0A7R8WP14"/>
<feature type="region of interest" description="Disordered" evidence="1">
    <location>
        <begin position="281"/>
        <end position="358"/>
    </location>
</feature>
<feature type="region of interest" description="Disordered" evidence="1">
    <location>
        <begin position="82"/>
        <end position="128"/>
    </location>
</feature>
<feature type="compositionally biased region" description="Low complexity" evidence="1">
    <location>
        <begin position="117"/>
        <end position="128"/>
    </location>
</feature>
<dbReference type="OrthoDB" id="6500717at2759"/>
<feature type="non-terminal residue" evidence="2">
    <location>
        <position position="1"/>
    </location>
</feature>
<dbReference type="EMBL" id="OB664607">
    <property type="protein sequence ID" value="CAD7232386.1"/>
    <property type="molecule type" value="Genomic_DNA"/>
</dbReference>
<accession>A0A7R8WP14</accession>
<evidence type="ECO:0000256" key="1">
    <source>
        <dbReference type="SAM" id="MobiDB-lite"/>
    </source>
</evidence>
<gene>
    <name evidence="2" type="ORF">CTOB1V02_LOCUS10222</name>
</gene>
<feature type="region of interest" description="Disordered" evidence="1">
    <location>
        <begin position="26"/>
        <end position="59"/>
    </location>
</feature>
<feature type="compositionally biased region" description="Basic and acidic residues" evidence="1">
    <location>
        <begin position="334"/>
        <end position="349"/>
    </location>
</feature>
<proteinExistence type="predicted"/>
<feature type="compositionally biased region" description="Polar residues" evidence="1">
    <location>
        <begin position="289"/>
        <end position="304"/>
    </location>
</feature>
<evidence type="ECO:0000313" key="2">
    <source>
        <dbReference type="EMBL" id="CAD7232386.1"/>
    </source>
</evidence>
<feature type="compositionally biased region" description="Polar residues" evidence="1">
    <location>
        <begin position="82"/>
        <end position="91"/>
    </location>
</feature>
<reference evidence="2" key="1">
    <citation type="submission" date="2020-11" db="EMBL/GenBank/DDBJ databases">
        <authorList>
            <person name="Tran Van P."/>
        </authorList>
    </citation>
    <scope>NUCLEOTIDE SEQUENCE</scope>
</reference>
<feature type="compositionally biased region" description="Basic and acidic residues" evidence="1">
    <location>
        <begin position="93"/>
        <end position="109"/>
    </location>
</feature>
<organism evidence="2">
    <name type="scientific">Cyprideis torosa</name>
    <dbReference type="NCBI Taxonomy" id="163714"/>
    <lineage>
        <taxon>Eukaryota</taxon>
        <taxon>Metazoa</taxon>
        <taxon>Ecdysozoa</taxon>
        <taxon>Arthropoda</taxon>
        <taxon>Crustacea</taxon>
        <taxon>Oligostraca</taxon>
        <taxon>Ostracoda</taxon>
        <taxon>Podocopa</taxon>
        <taxon>Podocopida</taxon>
        <taxon>Cytherocopina</taxon>
        <taxon>Cytheroidea</taxon>
        <taxon>Cytherideidae</taxon>
        <taxon>Cyprideis</taxon>
    </lineage>
</organism>
<dbReference type="PANTHER" id="PTHR31751">
    <property type="entry name" value="SI:CH211-108C17.2-RELATED-RELATED"/>
    <property type="match status" value="1"/>
</dbReference>